<name>A0A6H2H7V3_9BURK</name>
<dbReference type="EMBL" id="CP051461">
    <property type="protein sequence ID" value="QJC55962.1"/>
    <property type="molecule type" value="Genomic_DNA"/>
</dbReference>
<dbReference type="RefSeq" id="WP_168921743.1">
    <property type="nucleotide sequence ID" value="NZ_CP051461.1"/>
</dbReference>
<evidence type="ECO:0000313" key="2">
    <source>
        <dbReference type="Proteomes" id="UP000502041"/>
    </source>
</evidence>
<dbReference type="AlphaFoldDB" id="A0A6H2H7V3"/>
<reference evidence="1 2" key="1">
    <citation type="submission" date="2020-04" db="EMBL/GenBank/DDBJ databases">
        <title>Complete genome of a Psychrophilic, Marine, Gas Vacuolate Bacterium Polaromonas vacuolata KCTC 22033T.</title>
        <authorList>
            <person name="Hwang K."/>
            <person name="Kim K.M."/>
        </authorList>
    </citation>
    <scope>NUCLEOTIDE SEQUENCE [LARGE SCALE GENOMIC DNA]</scope>
    <source>
        <strain evidence="1 2">KCTC 22033</strain>
    </source>
</reference>
<organism evidence="1 2">
    <name type="scientific">Polaromonas vacuolata</name>
    <dbReference type="NCBI Taxonomy" id="37448"/>
    <lineage>
        <taxon>Bacteria</taxon>
        <taxon>Pseudomonadati</taxon>
        <taxon>Pseudomonadota</taxon>
        <taxon>Betaproteobacteria</taxon>
        <taxon>Burkholderiales</taxon>
        <taxon>Comamonadaceae</taxon>
        <taxon>Polaromonas</taxon>
    </lineage>
</organism>
<protein>
    <submittedName>
        <fullName evidence="1">Uncharacterized protein</fullName>
    </submittedName>
</protein>
<dbReference type="Proteomes" id="UP000502041">
    <property type="component" value="Chromosome"/>
</dbReference>
<evidence type="ECO:0000313" key="1">
    <source>
        <dbReference type="EMBL" id="QJC55962.1"/>
    </source>
</evidence>
<dbReference type="Gene3D" id="3.60.21.10">
    <property type="match status" value="1"/>
</dbReference>
<dbReference type="SUPFAM" id="SSF56300">
    <property type="entry name" value="Metallo-dependent phosphatases"/>
    <property type="match status" value="1"/>
</dbReference>
<gene>
    <name evidence="1" type="ORF">HC248_01246</name>
</gene>
<sequence length="112" mass="12081">MVLLSHNGIDADLKIAARLSGIGVTLCAHTHDSPSQPVTVKNLGGQTIVTKACCHRKFLGVLDLDVKLGRVAGFNYRLLPECFDLLAADTWMVTTNKKSGVPLVSTLNQPWP</sequence>
<dbReference type="KEGG" id="pvac:HC248_01246"/>
<accession>A0A6H2H7V3</accession>
<proteinExistence type="predicted"/>
<dbReference type="InterPro" id="IPR029052">
    <property type="entry name" value="Metallo-depent_PP-like"/>
</dbReference>
<keyword evidence="2" id="KW-1185">Reference proteome</keyword>